<dbReference type="InterPro" id="IPR018062">
    <property type="entry name" value="HTH_AraC-typ_CS"/>
</dbReference>
<dbReference type="Proteomes" id="UP001500393">
    <property type="component" value="Unassembled WGS sequence"/>
</dbReference>
<keyword evidence="6" id="KW-1185">Reference proteome</keyword>
<dbReference type="PROSITE" id="PS00041">
    <property type="entry name" value="HTH_ARAC_FAMILY_1"/>
    <property type="match status" value="1"/>
</dbReference>
<keyword evidence="3" id="KW-0804">Transcription</keyword>
<comment type="caution">
    <text evidence="5">The sequence shown here is derived from an EMBL/GenBank/DDBJ whole genome shotgun (WGS) entry which is preliminary data.</text>
</comment>
<evidence type="ECO:0000313" key="6">
    <source>
        <dbReference type="Proteomes" id="UP001500393"/>
    </source>
</evidence>
<gene>
    <name evidence="5" type="ORF">GCM10009789_86250</name>
</gene>
<feature type="domain" description="HTH araC/xylS-type" evidence="4">
    <location>
        <begin position="191"/>
        <end position="289"/>
    </location>
</feature>
<dbReference type="Pfam" id="PF12833">
    <property type="entry name" value="HTH_18"/>
    <property type="match status" value="1"/>
</dbReference>
<dbReference type="SMART" id="SM00342">
    <property type="entry name" value="HTH_ARAC"/>
    <property type="match status" value="1"/>
</dbReference>
<dbReference type="RefSeq" id="WP_344222604.1">
    <property type="nucleotide sequence ID" value="NZ_BAAAOS010000070.1"/>
</dbReference>
<organism evidence="5 6">
    <name type="scientific">Kribbella sancticallisti</name>
    <dbReference type="NCBI Taxonomy" id="460087"/>
    <lineage>
        <taxon>Bacteria</taxon>
        <taxon>Bacillati</taxon>
        <taxon>Actinomycetota</taxon>
        <taxon>Actinomycetes</taxon>
        <taxon>Propionibacteriales</taxon>
        <taxon>Kribbellaceae</taxon>
        <taxon>Kribbella</taxon>
    </lineage>
</organism>
<accession>A0ABP4QRA5</accession>
<dbReference type="InterPro" id="IPR009057">
    <property type="entry name" value="Homeodomain-like_sf"/>
</dbReference>
<dbReference type="InterPro" id="IPR050204">
    <property type="entry name" value="AraC_XylS_family_regulators"/>
</dbReference>
<reference evidence="6" key="1">
    <citation type="journal article" date="2019" name="Int. J. Syst. Evol. Microbiol.">
        <title>The Global Catalogue of Microorganisms (GCM) 10K type strain sequencing project: providing services to taxonomists for standard genome sequencing and annotation.</title>
        <authorList>
            <consortium name="The Broad Institute Genomics Platform"/>
            <consortium name="The Broad Institute Genome Sequencing Center for Infectious Disease"/>
            <person name="Wu L."/>
            <person name="Ma J."/>
        </authorList>
    </citation>
    <scope>NUCLEOTIDE SEQUENCE [LARGE SCALE GENOMIC DNA]</scope>
    <source>
        <strain evidence="6">JCM 14969</strain>
    </source>
</reference>
<evidence type="ECO:0000256" key="3">
    <source>
        <dbReference type="ARBA" id="ARBA00023163"/>
    </source>
</evidence>
<dbReference type="EMBL" id="BAAAOS010000070">
    <property type="protein sequence ID" value="GAA1619236.1"/>
    <property type="molecule type" value="Genomic_DNA"/>
</dbReference>
<dbReference type="Gene3D" id="1.10.10.60">
    <property type="entry name" value="Homeodomain-like"/>
    <property type="match status" value="2"/>
</dbReference>
<dbReference type="InterPro" id="IPR018060">
    <property type="entry name" value="HTH_AraC"/>
</dbReference>
<dbReference type="SUPFAM" id="SSF46689">
    <property type="entry name" value="Homeodomain-like"/>
    <property type="match status" value="2"/>
</dbReference>
<proteinExistence type="predicted"/>
<dbReference type="PROSITE" id="PS01124">
    <property type="entry name" value="HTH_ARAC_FAMILY_2"/>
    <property type="match status" value="1"/>
</dbReference>
<keyword evidence="1" id="KW-0805">Transcription regulation</keyword>
<protein>
    <submittedName>
        <fullName evidence="5">AraC family transcriptional regulator</fullName>
    </submittedName>
</protein>
<keyword evidence="2" id="KW-0238">DNA-binding</keyword>
<dbReference type="PANTHER" id="PTHR46796">
    <property type="entry name" value="HTH-TYPE TRANSCRIPTIONAL ACTIVATOR RHAS-RELATED"/>
    <property type="match status" value="1"/>
</dbReference>
<evidence type="ECO:0000256" key="1">
    <source>
        <dbReference type="ARBA" id="ARBA00023015"/>
    </source>
</evidence>
<evidence type="ECO:0000259" key="4">
    <source>
        <dbReference type="PROSITE" id="PS01124"/>
    </source>
</evidence>
<evidence type="ECO:0000313" key="5">
    <source>
        <dbReference type="EMBL" id="GAA1619236.1"/>
    </source>
</evidence>
<sequence length="294" mass="32905">MYQALDLDHAGNSRQTFCSWTDTSWRSLLLQLHEAALIVEDYYLPPIGEQHLVLVTAGDTWVESQTNGRWRGARYTPGQIGLTAPGRPTLLRWRSEVGQRTLHLYLPGSLMQRVGLELWDRDGIGSRQADALAVADPVVEQILLQLAKVAAEGSDDLYAEGAAEFLAVHLLTRYGGMPQVASPRYEDARVRKAIDIMRDNLHAPLTLRDIADEVWLSVYHFLRVFKSATGQTPRRYLTSLRVDAARRHLEQGDASVSEVAHLCGFSSPAHLSTAFARETGMSPSAYRQSRRRRA</sequence>
<evidence type="ECO:0000256" key="2">
    <source>
        <dbReference type="ARBA" id="ARBA00023125"/>
    </source>
</evidence>
<name>A0ABP4QRA5_9ACTN</name>
<dbReference type="PANTHER" id="PTHR46796:SF6">
    <property type="entry name" value="ARAC SUBFAMILY"/>
    <property type="match status" value="1"/>
</dbReference>